<dbReference type="PROSITE" id="PS51449">
    <property type="entry name" value="MTTASE_N"/>
    <property type="match status" value="1"/>
</dbReference>
<gene>
    <name evidence="11" type="primary">mtaB</name>
    <name evidence="11" type="ORF">FHK82_11460</name>
</gene>
<name>A0A558CYA9_9GAMM</name>
<evidence type="ECO:0000259" key="9">
    <source>
        <dbReference type="PROSITE" id="PS51449"/>
    </source>
</evidence>
<keyword evidence="3" id="KW-0963">Cytoplasm</keyword>
<dbReference type="InterPro" id="IPR005839">
    <property type="entry name" value="Methylthiotransferase"/>
</dbReference>
<protein>
    <submittedName>
        <fullName evidence="11">tRNA (N(6)-L-threonylcarbamoyladenosine(37)-C(2))-methylthiotransferase MtaB</fullName>
    </submittedName>
</protein>
<dbReference type="SFLD" id="SFLDG01061">
    <property type="entry name" value="methylthiotransferase"/>
    <property type="match status" value="1"/>
</dbReference>
<dbReference type="Proteomes" id="UP000317355">
    <property type="component" value="Unassembled WGS sequence"/>
</dbReference>
<dbReference type="GO" id="GO:0046872">
    <property type="term" value="F:metal ion binding"/>
    <property type="evidence" value="ECO:0007669"/>
    <property type="project" value="UniProtKB-KW"/>
</dbReference>
<keyword evidence="2" id="KW-0004">4Fe-4S</keyword>
<dbReference type="SUPFAM" id="SSF102114">
    <property type="entry name" value="Radical SAM enzymes"/>
    <property type="match status" value="1"/>
</dbReference>
<dbReference type="SMART" id="SM00729">
    <property type="entry name" value="Elp3"/>
    <property type="match status" value="1"/>
</dbReference>
<dbReference type="EMBL" id="VMRY01000051">
    <property type="protein sequence ID" value="TVT53761.1"/>
    <property type="molecule type" value="Genomic_DNA"/>
</dbReference>
<proteinExistence type="predicted"/>
<evidence type="ECO:0000259" key="10">
    <source>
        <dbReference type="PROSITE" id="PS51918"/>
    </source>
</evidence>
<dbReference type="PANTHER" id="PTHR11918:SF45">
    <property type="entry name" value="THREONYLCARBAMOYLADENOSINE TRNA METHYLTHIOTRANSFERASE"/>
    <property type="match status" value="1"/>
</dbReference>
<dbReference type="InterPro" id="IPR013848">
    <property type="entry name" value="Methylthiotransferase_N"/>
</dbReference>
<keyword evidence="5" id="KW-0949">S-adenosyl-L-methionine</keyword>
<dbReference type="InterPro" id="IPR006638">
    <property type="entry name" value="Elp3/MiaA/NifB-like_rSAM"/>
</dbReference>
<accession>A0A558CYA9</accession>
<evidence type="ECO:0000256" key="3">
    <source>
        <dbReference type="ARBA" id="ARBA00022490"/>
    </source>
</evidence>
<dbReference type="SFLD" id="SFLDG01082">
    <property type="entry name" value="B12-binding_domain_containing"/>
    <property type="match status" value="1"/>
</dbReference>
<sequence>MRIHLKTLGCRLNEAEMETWSRDFLDRGHEITQNLDEADLIVVNTCAVTGEAVRKSRKLLNRAQRQNPCSKLVVSGCFASLNPDEDTQSLGVDLIVDNRDKDRLVEITTRELNLHVMPEQATAPGESNLLSRGRQRAFIKVQDGCRYQCTFCIVTVARGEERSRPADQVIAEINLMADQGIQEIVLTGVHLGGYGSDNGSDLSQLIRAILQQTTIPRVRLGAVEPWDIPDSFWELFQNHRLMPHLHLPIQSGSDALLKRMARRCKTAEFTRLVSQARSTVADLNLTTDIIVGFPGETEKEWQQTVDYVEEIGFSHLHIFAYSPRPGTRAAMLPDPVTRDAIRRRSEQLHQIGKKLKRDFLSRYIGREFPVLIESAPLDPSLGWNGYTPNFLRVEINHPTKEDLENRIVSVRLQQLSDSGDAITAILLDE</sequence>
<dbReference type="CDD" id="cd01335">
    <property type="entry name" value="Radical_SAM"/>
    <property type="match status" value="1"/>
</dbReference>
<evidence type="ECO:0000256" key="1">
    <source>
        <dbReference type="ARBA" id="ARBA00001966"/>
    </source>
</evidence>
<dbReference type="PROSITE" id="PS01278">
    <property type="entry name" value="MTTASE_RADICAL"/>
    <property type="match status" value="1"/>
</dbReference>
<feature type="domain" description="MTTase N-terminal" evidence="9">
    <location>
        <begin position="1"/>
        <end position="113"/>
    </location>
</feature>
<evidence type="ECO:0000256" key="7">
    <source>
        <dbReference type="ARBA" id="ARBA00023004"/>
    </source>
</evidence>
<dbReference type="InterPro" id="IPR007197">
    <property type="entry name" value="rSAM"/>
</dbReference>
<dbReference type="Pfam" id="PF00919">
    <property type="entry name" value="UPF0004"/>
    <property type="match status" value="1"/>
</dbReference>
<dbReference type="FunFam" id="3.80.30.20:FF:000001">
    <property type="entry name" value="tRNA-2-methylthio-N(6)-dimethylallyladenosine synthase 2"/>
    <property type="match status" value="1"/>
</dbReference>
<feature type="domain" description="Radical SAM core" evidence="10">
    <location>
        <begin position="131"/>
        <end position="358"/>
    </location>
</feature>
<evidence type="ECO:0000256" key="2">
    <source>
        <dbReference type="ARBA" id="ARBA00022485"/>
    </source>
</evidence>
<dbReference type="GO" id="GO:0035598">
    <property type="term" value="F:tRNA (N(6)-L-threonylcarbamoyladenosine(37)-C(2))-methylthiotransferase activity"/>
    <property type="evidence" value="ECO:0007669"/>
    <property type="project" value="TreeGrafter"/>
</dbReference>
<evidence type="ECO:0000256" key="5">
    <source>
        <dbReference type="ARBA" id="ARBA00022691"/>
    </source>
</evidence>
<comment type="cofactor">
    <cofactor evidence="1">
        <name>[4Fe-4S] cluster</name>
        <dbReference type="ChEBI" id="CHEBI:49883"/>
    </cofactor>
</comment>
<dbReference type="InterPro" id="IPR006467">
    <property type="entry name" value="MiaB-like_bact"/>
</dbReference>
<dbReference type="SFLD" id="SFLDS00029">
    <property type="entry name" value="Radical_SAM"/>
    <property type="match status" value="1"/>
</dbReference>
<keyword evidence="4 11" id="KW-0808">Transferase</keyword>
<comment type="caution">
    <text evidence="11">The sequence shown here is derived from an EMBL/GenBank/DDBJ whole genome shotgun (WGS) entry which is preliminary data.</text>
</comment>
<dbReference type="Pfam" id="PF04055">
    <property type="entry name" value="Radical_SAM"/>
    <property type="match status" value="1"/>
</dbReference>
<evidence type="ECO:0000256" key="6">
    <source>
        <dbReference type="ARBA" id="ARBA00022723"/>
    </source>
</evidence>
<evidence type="ECO:0000313" key="11">
    <source>
        <dbReference type="EMBL" id="TVT53761.1"/>
    </source>
</evidence>
<dbReference type="NCBIfam" id="TIGR01579">
    <property type="entry name" value="MiaB-like-C"/>
    <property type="match status" value="1"/>
</dbReference>
<dbReference type="PROSITE" id="PS51918">
    <property type="entry name" value="RADICAL_SAM"/>
    <property type="match status" value="1"/>
</dbReference>
<dbReference type="InterPro" id="IPR020612">
    <property type="entry name" value="Methylthiotransferase_CS"/>
</dbReference>
<dbReference type="InterPro" id="IPR058240">
    <property type="entry name" value="rSAM_sf"/>
</dbReference>
<keyword evidence="7" id="KW-0408">Iron</keyword>
<dbReference type="GO" id="GO:0051539">
    <property type="term" value="F:4 iron, 4 sulfur cluster binding"/>
    <property type="evidence" value="ECO:0007669"/>
    <property type="project" value="UniProtKB-KW"/>
</dbReference>
<dbReference type="NCBIfam" id="TIGR00089">
    <property type="entry name" value="MiaB/RimO family radical SAM methylthiotransferase"/>
    <property type="match status" value="1"/>
</dbReference>
<dbReference type="AlphaFoldDB" id="A0A558CYA9"/>
<dbReference type="InterPro" id="IPR038135">
    <property type="entry name" value="Methylthiotransferase_N_sf"/>
</dbReference>
<organism evidence="11 12">
    <name type="scientific">Sedimenticola thiotaurini</name>
    <dbReference type="NCBI Taxonomy" id="1543721"/>
    <lineage>
        <taxon>Bacteria</taxon>
        <taxon>Pseudomonadati</taxon>
        <taxon>Pseudomonadota</taxon>
        <taxon>Gammaproteobacteria</taxon>
        <taxon>Chromatiales</taxon>
        <taxon>Sedimenticolaceae</taxon>
        <taxon>Sedimenticola</taxon>
    </lineage>
</organism>
<keyword evidence="6" id="KW-0479">Metal-binding</keyword>
<evidence type="ECO:0000256" key="4">
    <source>
        <dbReference type="ARBA" id="ARBA00022679"/>
    </source>
</evidence>
<dbReference type="InterPro" id="IPR023404">
    <property type="entry name" value="rSAM_horseshoe"/>
</dbReference>
<evidence type="ECO:0000256" key="8">
    <source>
        <dbReference type="ARBA" id="ARBA00023014"/>
    </source>
</evidence>
<dbReference type="PANTHER" id="PTHR11918">
    <property type="entry name" value="RADICAL SAM PROTEINS"/>
    <property type="match status" value="1"/>
</dbReference>
<reference evidence="11 12" key="1">
    <citation type="submission" date="2019-07" db="EMBL/GenBank/DDBJ databases">
        <title>The pathways for chlorine oxyanion respiration interact through the shared metabolite chlorate.</title>
        <authorList>
            <person name="Barnum T.P."/>
            <person name="Cheng Y."/>
            <person name="Hill K.A."/>
            <person name="Lucas L.N."/>
            <person name="Carlson H.K."/>
            <person name="Coates J.D."/>
        </authorList>
    </citation>
    <scope>NUCLEOTIDE SEQUENCE [LARGE SCALE GENOMIC DNA]</scope>
    <source>
        <strain evidence="11">BK-3</strain>
    </source>
</reference>
<keyword evidence="8" id="KW-0411">Iron-sulfur</keyword>
<evidence type="ECO:0000313" key="12">
    <source>
        <dbReference type="Proteomes" id="UP000317355"/>
    </source>
</evidence>
<dbReference type="Gene3D" id="3.40.50.12160">
    <property type="entry name" value="Methylthiotransferase, N-terminal domain"/>
    <property type="match status" value="1"/>
</dbReference>
<dbReference type="Gene3D" id="3.80.30.20">
    <property type="entry name" value="tm_1862 like domain"/>
    <property type="match status" value="1"/>
</dbReference>